<evidence type="ECO:0000256" key="2">
    <source>
        <dbReference type="ARBA" id="ARBA00012438"/>
    </source>
</evidence>
<dbReference type="eggNOG" id="COG0784">
    <property type="taxonomic scope" value="Bacteria"/>
</dbReference>
<dbReference type="EC" id="2.7.13.3" evidence="2"/>
<dbReference type="PROSITE" id="PS50110">
    <property type="entry name" value="RESPONSE_REGULATORY"/>
    <property type="match status" value="1"/>
</dbReference>
<comment type="catalytic activity">
    <reaction evidence="1">
        <text>ATP + protein L-histidine = ADP + protein N-phospho-L-histidine.</text>
        <dbReference type="EC" id="2.7.13.3"/>
    </reaction>
</comment>
<keyword evidence="3 9" id="KW-0597">Phosphoprotein</keyword>
<dbReference type="STRING" id="13690.AX777_14370"/>
<dbReference type="InterPro" id="IPR013767">
    <property type="entry name" value="PAS_fold"/>
</dbReference>
<protein>
    <recommendedName>
        <fullName evidence="2">histidine kinase</fullName>
        <ecNumber evidence="2">2.7.13.3</ecNumber>
    </recommendedName>
</protein>
<dbReference type="InterPro" id="IPR004358">
    <property type="entry name" value="Sig_transdc_His_kin-like_C"/>
</dbReference>
<evidence type="ECO:0000256" key="1">
    <source>
        <dbReference type="ARBA" id="ARBA00000085"/>
    </source>
</evidence>
<accession>A0A084E959</accession>
<evidence type="ECO:0000256" key="6">
    <source>
        <dbReference type="ARBA" id="ARBA00022777"/>
    </source>
</evidence>
<dbReference type="InterPro" id="IPR000700">
    <property type="entry name" value="PAS-assoc_C"/>
</dbReference>
<dbReference type="EMBL" id="JGVR01000051">
    <property type="protein sequence ID" value="KEZ14501.1"/>
    <property type="molecule type" value="Genomic_DNA"/>
</dbReference>
<dbReference type="Gene3D" id="3.30.565.10">
    <property type="entry name" value="Histidine kinase-like ATPase, C-terminal domain"/>
    <property type="match status" value="1"/>
</dbReference>
<evidence type="ECO:0000313" key="15">
    <source>
        <dbReference type="Proteomes" id="UP000028534"/>
    </source>
</evidence>
<dbReference type="Gene3D" id="1.10.287.130">
    <property type="match status" value="1"/>
</dbReference>
<evidence type="ECO:0000256" key="7">
    <source>
        <dbReference type="ARBA" id="ARBA00022840"/>
    </source>
</evidence>
<dbReference type="InterPro" id="IPR003661">
    <property type="entry name" value="HisK_dim/P_dom"/>
</dbReference>
<dbReference type="InterPro" id="IPR000014">
    <property type="entry name" value="PAS"/>
</dbReference>
<evidence type="ECO:0000256" key="5">
    <source>
        <dbReference type="ARBA" id="ARBA00022741"/>
    </source>
</evidence>
<dbReference type="Pfam" id="PF00072">
    <property type="entry name" value="Response_reg"/>
    <property type="match status" value="1"/>
</dbReference>
<dbReference type="SMART" id="SM00388">
    <property type="entry name" value="HisKA"/>
    <property type="match status" value="1"/>
</dbReference>
<dbReference type="InterPro" id="IPR005467">
    <property type="entry name" value="His_kinase_dom"/>
</dbReference>
<comment type="caution">
    <text evidence="14">The sequence shown here is derived from an EMBL/GenBank/DDBJ whole genome shotgun (WGS) entry which is preliminary data.</text>
</comment>
<dbReference type="CDD" id="cd00130">
    <property type="entry name" value="PAS"/>
    <property type="match status" value="2"/>
</dbReference>
<dbReference type="InterPro" id="IPR035965">
    <property type="entry name" value="PAS-like_dom_sf"/>
</dbReference>
<dbReference type="SUPFAM" id="SSF55874">
    <property type="entry name" value="ATPase domain of HSP90 chaperone/DNA topoisomerase II/histidine kinase"/>
    <property type="match status" value="1"/>
</dbReference>
<dbReference type="SUPFAM" id="SSF47384">
    <property type="entry name" value="Homodimeric domain of signal transducing histidine kinase"/>
    <property type="match status" value="1"/>
</dbReference>
<feature type="domain" description="PAC" evidence="13">
    <location>
        <begin position="89"/>
        <end position="141"/>
    </location>
</feature>
<evidence type="ECO:0000256" key="3">
    <source>
        <dbReference type="ARBA" id="ARBA00022553"/>
    </source>
</evidence>
<evidence type="ECO:0000259" key="11">
    <source>
        <dbReference type="PROSITE" id="PS50110"/>
    </source>
</evidence>
<keyword evidence="4" id="KW-0808">Transferase</keyword>
<dbReference type="InterPro" id="IPR036890">
    <property type="entry name" value="HATPase_C_sf"/>
</dbReference>
<dbReference type="PANTHER" id="PTHR43065">
    <property type="entry name" value="SENSOR HISTIDINE KINASE"/>
    <property type="match status" value="1"/>
</dbReference>
<dbReference type="PRINTS" id="PR00344">
    <property type="entry name" value="BCTRLSENSOR"/>
</dbReference>
<feature type="domain" description="Response regulatory" evidence="11">
    <location>
        <begin position="532"/>
        <end position="641"/>
    </location>
</feature>
<dbReference type="Gene3D" id="3.30.450.20">
    <property type="entry name" value="PAS domain"/>
    <property type="match status" value="2"/>
</dbReference>
<dbReference type="Proteomes" id="UP000028534">
    <property type="component" value="Unassembled WGS sequence"/>
</dbReference>
<dbReference type="InterPro" id="IPR011006">
    <property type="entry name" value="CheY-like_superfamily"/>
</dbReference>
<evidence type="ECO:0000256" key="9">
    <source>
        <dbReference type="PROSITE-ProRule" id="PRU00169"/>
    </source>
</evidence>
<feature type="modified residue" description="4-aspartylphosphate" evidence="9">
    <location>
        <position position="581"/>
    </location>
</feature>
<dbReference type="GO" id="GO:0006355">
    <property type="term" value="P:regulation of DNA-templated transcription"/>
    <property type="evidence" value="ECO:0007669"/>
    <property type="project" value="InterPro"/>
</dbReference>
<evidence type="ECO:0000259" key="13">
    <source>
        <dbReference type="PROSITE" id="PS50113"/>
    </source>
</evidence>
<keyword evidence="7" id="KW-0067">ATP-binding</keyword>
<dbReference type="InterPro" id="IPR001610">
    <property type="entry name" value="PAC"/>
</dbReference>
<dbReference type="GO" id="GO:0000155">
    <property type="term" value="F:phosphorelay sensor kinase activity"/>
    <property type="evidence" value="ECO:0007669"/>
    <property type="project" value="InterPro"/>
</dbReference>
<dbReference type="SUPFAM" id="SSF52172">
    <property type="entry name" value="CheY-like"/>
    <property type="match status" value="1"/>
</dbReference>
<dbReference type="AlphaFoldDB" id="A0A084E959"/>
<dbReference type="PANTHER" id="PTHR43065:SF49">
    <property type="entry name" value="HISTIDINE KINASE"/>
    <property type="match status" value="1"/>
</dbReference>
<dbReference type="Pfam" id="PF00512">
    <property type="entry name" value="HisKA"/>
    <property type="match status" value="1"/>
</dbReference>
<evidence type="ECO:0000259" key="10">
    <source>
        <dbReference type="PROSITE" id="PS50109"/>
    </source>
</evidence>
<evidence type="ECO:0000259" key="12">
    <source>
        <dbReference type="PROSITE" id="PS50112"/>
    </source>
</evidence>
<organism evidence="14 15">
    <name type="scientific">Sphingobium yanoikuyae</name>
    <name type="common">Sphingomonas yanoikuyae</name>
    <dbReference type="NCBI Taxonomy" id="13690"/>
    <lineage>
        <taxon>Bacteria</taxon>
        <taxon>Pseudomonadati</taxon>
        <taxon>Pseudomonadota</taxon>
        <taxon>Alphaproteobacteria</taxon>
        <taxon>Sphingomonadales</taxon>
        <taxon>Sphingomonadaceae</taxon>
        <taxon>Sphingobium</taxon>
    </lineage>
</organism>
<dbReference type="PROSITE" id="PS50109">
    <property type="entry name" value="HIS_KIN"/>
    <property type="match status" value="1"/>
</dbReference>
<dbReference type="InterPro" id="IPR003594">
    <property type="entry name" value="HATPase_dom"/>
</dbReference>
<dbReference type="NCBIfam" id="TIGR00229">
    <property type="entry name" value="sensory_box"/>
    <property type="match status" value="2"/>
</dbReference>
<evidence type="ECO:0000313" key="14">
    <source>
        <dbReference type="EMBL" id="KEZ14501.1"/>
    </source>
</evidence>
<keyword evidence="8" id="KW-0902">Two-component regulatory system</keyword>
<dbReference type="SMART" id="SM00091">
    <property type="entry name" value="PAS"/>
    <property type="match status" value="2"/>
</dbReference>
<dbReference type="SMART" id="SM00448">
    <property type="entry name" value="REC"/>
    <property type="match status" value="1"/>
</dbReference>
<dbReference type="PROSITE" id="PS50113">
    <property type="entry name" value="PAC"/>
    <property type="match status" value="2"/>
</dbReference>
<dbReference type="eggNOG" id="COG2202">
    <property type="taxonomic scope" value="Bacteria"/>
</dbReference>
<feature type="domain" description="PAS" evidence="12">
    <location>
        <begin position="142"/>
        <end position="199"/>
    </location>
</feature>
<keyword evidence="6" id="KW-0418">Kinase</keyword>
<dbReference type="PATRIC" id="fig|13690.10.peg.5000"/>
<evidence type="ECO:0000256" key="4">
    <source>
        <dbReference type="ARBA" id="ARBA00022679"/>
    </source>
</evidence>
<dbReference type="SMART" id="SM00086">
    <property type="entry name" value="PAC"/>
    <property type="match status" value="2"/>
</dbReference>
<feature type="domain" description="PAC" evidence="13">
    <location>
        <begin position="217"/>
        <end position="269"/>
    </location>
</feature>
<dbReference type="GO" id="GO:0005524">
    <property type="term" value="F:ATP binding"/>
    <property type="evidence" value="ECO:0007669"/>
    <property type="project" value="UniProtKB-KW"/>
</dbReference>
<sequence length="658" mass="71931">MSGAEMGTTETGQPVNRFELLVQSVTDYAIFMLDPAGFVVSWNSGAQRIKGYSADEIVGQHFSAFYTEEDRAAHVPAAVLRTAEVEGRFEAEGWRLRKDGTRFWANVVIDPIRDPAGHLLGFAKVTRDLTERRAAQEELRRSEERFRLLVQSVTDYAIYMIDPVGTITSWNSGAERFKGYSAEEIMGQNFARFYSEEDRMAGLPSRALDTAQREGRFEAEGWRIRKDGTRFWASVVIDPIRDPAGELLGFAKITRDLTERRQAAQALEQAREAIFQSQKMDAIGKLTGGVAHDFNNLLAVIVGSLDLARQRLAAGADISRYLDNAMTAADRGATLTQRMLAFARKQELKLEQVDCIGLIHGMADLLKTTIGSSVAIETRFPLSLRPAHADPAQLELALINLAVNARDAMPDGGRLLIEGSEITLALGDQPDLAAGSFIRLTVTDEGEGMDEATLARAREPFFTTKGVGKGTGLGLSMIHGFTQQCGGAMTIASQPGKGTSVSIWLPVALTDASNERTAIPCEPDELETEPLVILAVDDDDLVLTNTAGMLETMGHTVFQAGSGREALHMLEQGRIDLVVTDHAMPGMTGAQLADAIEQAYPDLPVLIITGYAELPADASRRLRLDKPFRQVELATMVHRIRHDSALRRLVPIGTDSHP</sequence>
<dbReference type="InterPro" id="IPR036097">
    <property type="entry name" value="HisK_dim/P_sf"/>
</dbReference>
<feature type="domain" description="Histidine kinase" evidence="10">
    <location>
        <begin position="289"/>
        <end position="509"/>
    </location>
</feature>
<feature type="domain" description="PAS" evidence="12">
    <location>
        <begin position="14"/>
        <end position="71"/>
    </location>
</feature>
<dbReference type="SMART" id="SM00387">
    <property type="entry name" value="HATPase_c"/>
    <property type="match status" value="1"/>
</dbReference>
<gene>
    <name evidence="14" type="ORF">CP98_04843</name>
</gene>
<dbReference type="Pfam" id="PF00989">
    <property type="entry name" value="PAS"/>
    <property type="match status" value="2"/>
</dbReference>
<dbReference type="Pfam" id="PF02518">
    <property type="entry name" value="HATPase_c"/>
    <property type="match status" value="1"/>
</dbReference>
<dbReference type="SUPFAM" id="SSF55785">
    <property type="entry name" value="PYP-like sensor domain (PAS domain)"/>
    <property type="match status" value="2"/>
</dbReference>
<dbReference type="CDD" id="cd00082">
    <property type="entry name" value="HisKA"/>
    <property type="match status" value="1"/>
</dbReference>
<dbReference type="PROSITE" id="PS50112">
    <property type="entry name" value="PAS"/>
    <property type="match status" value="2"/>
</dbReference>
<name>A0A084E959_SPHYA</name>
<dbReference type="eggNOG" id="COG4191">
    <property type="taxonomic scope" value="Bacteria"/>
</dbReference>
<dbReference type="Gene3D" id="3.40.50.2300">
    <property type="match status" value="1"/>
</dbReference>
<evidence type="ECO:0000256" key="8">
    <source>
        <dbReference type="ARBA" id="ARBA00023012"/>
    </source>
</evidence>
<dbReference type="InterPro" id="IPR001789">
    <property type="entry name" value="Sig_transdc_resp-reg_receiver"/>
</dbReference>
<keyword evidence="5" id="KW-0547">Nucleotide-binding</keyword>
<proteinExistence type="predicted"/>
<reference evidence="14 15" key="1">
    <citation type="submission" date="2014-03" db="EMBL/GenBank/DDBJ databases">
        <title>Genome sequence of Sphingobium yanoikuyae B1.</title>
        <authorList>
            <person name="Gan H.M."/>
            <person name="Gan H.Y."/>
            <person name="Savka M.A."/>
        </authorList>
    </citation>
    <scope>NUCLEOTIDE SEQUENCE [LARGE SCALE GENOMIC DNA]</scope>
    <source>
        <strain evidence="14 15">B1</strain>
    </source>
</reference>